<dbReference type="EMBL" id="KT726955">
    <property type="protein sequence ID" value="APU92236.1"/>
    <property type="molecule type" value="Genomic_DNA"/>
</dbReference>
<feature type="non-terminal residue" evidence="1">
    <location>
        <position position="1"/>
    </location>
</feature>
<dbReference type="InterPro" id="IPR024349">
    <property type="entry name" value="HHV5_RL5A/RL6"/>
</dbReference>
<organism evidence="1">
    <name type="scientific">Human cytomegalovirus</name>
    <name type="common">HHV-5</name>
    <name type="synonym">Human herpesvirus 5</name>
    <dbReference type="NCBI Taxonomy" id="10359"/>
    <lineage>
        <taxon>Viruses</taxon>
        <taxon>Duplodnaviria</taxon>
        <taxon>Heunggongvirae</taxon>
        <taxon>Peploviricota</taxon>
        <taxon>Herviviricetes</taxon>
        <taxon>Herpesvirales</taxon>
        <taxon>Orthoherpesviridae</taxon>
        <taxon>Betaherpesvirinae</taxon>
        <taxon>Cytomegalovirus</taxon>
        <taxon>Cytomegalovirus humanbeta5</taxon>
    </lineage>
</organism>
<name>A0A1L7JPI0_HCMV</name>
<dbReference type="Pfam" id="PF11088">
    <property type="entry name" value="RL11D"/>
    <property type="match status" value="1"/>
</dbReference>
<gene>
    <name evidence="1" type="primary">RL6</name>
</gene>
<sequence length="113" mass="12545">VLIACFMTVFIHEGAGFNKVEVKSGDNVTIEHKNDPMTTKWSHLNQGWLCNVTGRHAPLVNNGSSVCVTNCTHTSLDLCNITKGNDGVVDLGRWFGENKDEYSGELWYLTTKN</sequence>
<protein>
    <submittedName>
        <fullName evidence="1">Protein RL6</fullName>
    </submittedName>
</protein>
<organismHost>
    <name type="scientific">Homo sapiens</name>
    <name type="common">Human</name>
    <dbReference type="NCBI Taxonomy" id="9606"/>
</organismHost>
<proteinExistence type="predicted"/>
<evidence type="ECO:0000313" key="1">
    <source>
        <dbReference type="EMBL" id="APU92236.1"/>
    </source>
</evidence>
<accession>A0A1L7JPI0</accession>
<reference evidence="1" key="2">
    <citation type="submission" date="2017-01" db="EMBL/GenBank/DDBJ databases">
        <authorList>
            <person name="Mah S.A."/>
            <person name="Swanson W.J."/>
            <person name="Moy G.W."/>
            <person name="Vacquier V.D."/>
        </authorList>
    </citation>
    <scope>NUCLEOTIDE SEQUENCE</scope>
    <source>
        <strain evidence="1">UK/Lon5/Blood/2010</strain>
    </source>
</reference>
<reference evidence="1" key="1">
    <citation type="journal article" date="2016" name="Virus Evol.">
        <title>Islands of linkage in an ocean of pervasive recombination reveals two-speed evolution of human cytomegalovirus genomes.</title>
        <authorList>
            <person name="Lassalle F."/>
            <person name="Depledge D.P."/>
            <person name="Reeves M.B."/>
            <person name="Brown A.C."/>
            <person name="Christiansen M.T."/>
            <person name="Tutill H.J."/>
            <person name="Williams R.J."/>
            <person name="Einer-Jensen K."/>
            <person name="Holdstock J."/>
            <person name="Atkinson C."/>
            <person name="Brown J.R."/>
            <person name="van Loenen F.B."/>
            <person name="Clark D.A."/>
            <person name="Griffiths P.D."/>
            <person name="Verjans G.M.G.M."/>
            <person name="Schutten M."/>
            <person name="Milne R.S.B."/>
            <person name="Balloux F."/>
            <person name="Breuer J."/>
        </authorList>
    </citation>
    <scope>NUCLEOTIDE SEQUENCE</scope>
    <source>
        <strain evidence="1">UK/Lon5/Blood/2010</strain>
    </source>
</reference>